<proteinExistence type="predicted"/>
<keyword evidence="2" id="KW-0732">Signal</keyword>
<feature type="region of interest" description="Disordered" evidence="1">
    <location>
        <begin position="548"/>
        <end position="573"/>
    </location>
</feature>
<feature type="chain" id="PRO_5005190196" description="Phosphatidate phosphatase APP1 catalytic domain-containing protein" evidence="2">
    <location>
        <begin position="18"/>
        <end position="810"/>
    </location>
</feature>
<accession>A0A0G4GLW0</accession>
<feature type="region of interest" description="Disordered" evidence="1">
    <location>
        <begin position="629"/>
        <end position="686"/>
    </location>
</feature>
<dbReference type="VEuPathDB" id="CryptoDB:Cvel_22465"/>
<evidence type="ECO:0000313" key="3">
    <source>
        <dbReference type="EMBL" id="CEM31101.1"/>
    </source>
</evidence>
<feature type="compositionally biased region" description="Basic and acidic residues" evidence="1">
    <location>
        <begin position="556"/>
        <end position="568"/>
    </location>
</feature>
<reference evidence="3" key="1">
    <citation type="submission" date="2014-11" db="EMBL/GenBank/DDBJ databases">
        <authorList>
            <person name="Otto D Thomas"/>
            <person name="Naeem Raeece"/>
        </authorList>
    </citation>
    <scope>NUCLEOTIDE SEQUENCE</scope>
</reference>
<dbReference type="AlphaFoldDB" id="A0A0G4GLW0"/>
<name>A0A0G4GLW0_9ALVE</name>
<gene>
    <name evidence="3" type="ORF">Cvel_22465</name>
</gene>
<evidence type="ECO:0008006" key="4">
    <source>
        <dbReference type="Google" id="ProtNLM"/>
    </source>
</evidence>
<dbReference type="PANTHER" id="PTHR40861">
    <property type="entry name" value="DUF2183 DOMAIN-CONTAINING PROTEIN"/>
    <property type="match status" value="1"/>
</dbReference>
<feature type="compositionally biased region" description="Basic and acidic residues" evidence="1">
    <location>
        <begin position="643"/>
        <end position="658"/>
    </location>
</feature>
<dbReference type="EMBL" id="CDMZ01001338">
    <property type="protein sequence ID" value="CEM31101.1"/>
    <property type="molecule type" value="Genomic_DNA"/>
</dbReference>
<feature type="compositionally biased region" description="Polar residues" evidence="1">
    <location>
        <begin position="234"/>
        <end position="245"/>
    </location>
</feature>
<feature type="region of interest" description="Disordered" evidence="1">
    <location>
        <begin position="230"/>
        <end position="257"/>
    </location>
</feature>
<organism evidence="3">
    <name type="scientific">Chromera velia CCMP2878</name>
    <dbReference type="NCBI Taxonomy" id="1169474"/>
    <lineage>
        <taxon>Eukaryota</taxon>
        <taxon>Sar</taxon>
        <taxon>Alveolata</taxon>
        <taxon>Colpodellida</taxon>
        <taxon>Chromeraceae</taxon>
        <taxon>Chromera</taxon>
    </lineage>
</organism>
<sequence length="810" mass="87018">MHVTVLVLTLWVTTAFSFDGSRVLHRGGQPCGLLNLLRGWTWLKKEEGQARSRITSSRKLSRPASRMEGLPEVAAALLGLAGGGGGQQQGAVQNQVVVDVDDTLKSSGGVRVLGVPIGGIDSQFRRGCFYPGGFQFVLELASAGLGGGGRNAATEDPLAVAVLTARIPQTPLKPDSRVCRTMREVGKRNGFPSWGIETILYSSLKQWIFQDTKGQKKFENFSLLRDLAGGERGTATSPVSLSGTSKETKGQKKSRQKPTRFIWVGDTGELDLQTGEMMANSFPSDMRGVFLHHVCEIPEYARRQLLARQLLEKAPSAPAPPRPSPALVRAKKEWALPEDFELNRVPFLHFRTYLGAASKAVEKGLISPAAAARVVNAATAEMIERRESAESSKWLDLLADFRDLRRRLPTRMLKRDPDLLKSQKVFENVASVSGLTQALPWPSVDGGGRAASLENILDSSKRGSRGKQLAAFDSFFSSSSQVPPPPRVSNKNQSPASPDRNPQRRQPLAGGDLSASPRVRSKGAAFISLLSPQPAPLTSLWARSLQTGSSSSAPLRRLEESFEEEGRLRPRNAARLPNVGLETALSGGGRAPLKTDTGFAVGGLEGQSGGMEAFIEGVSDLVLETRDEGEGGDAIYGSGFDGVWREASEEERGSRESGEGVDGDEAGVSSTPPSSSFRRRQEDPLQTEAKGHENEAQNMMIMSHDHVEGGLLPAERMTKEGPEGGSLSSPQAAPFSSSISGFTSTGGGKGKPVSREENSRRNMGAGAPWLNRSERGRGAAGAMRKEYWSSGWVMGNVPRTWPSVSGGWVG</sequence>
<feature type="signal peptide" evidence="2">
    <location>
        <begin position="1"/>
        <end position="17"/>
    </location>
</feature>
<protein>
    <recommendedName>
        <fullName evidence="4">Phosphatidate phosphatase APP1 catalytic domain-containing protein</fullName>
    </recommendedName>
</protein>
<evidence type="ECO:0000256" key="1">
    <source>
        <dbReference type="SAM" id="MobiDB-lite"/>
    </source>
</evidence>
<evidence type="ECO:0000256" key="2">
    <source>
        <dbReference type="SAM" id="SignalP"/>
    </source>
</evidence>
<feature type="region of interest" description="Disordered" evidence="1">
    <location>
        <begin position="476"/>
        <end position="516"/>
    </location>
</feature>
<dbReference type="PANTHER" id="PTHR40861:SF1">
    <property type="entry name" value="PHOSPHATIDATE PHOSPHATASE APP1 CATALYTIC DOMAIN-CONTAINING PROTEIN"/>
    <property type="match status" value="1"/>
</dbReference>
<feature type="region of interest" description="Disordered" evidence="1">
    <location>
        <begin position="716"/>
        <end position="777"/>
    </location>
</feature>